<feature type="domain" description="HTH lysR-type" evidence="5">
    <location>
        <begin position="15"/>
        <end position="72"/>
    </location>
</feature>
<dbReference type="Proteomes" id="UP001235760">
    <property type="component" value="Unassembled WGS sequence"/>
</dbReference>
<dbReference type="PROSITE" id="PS50931">
    <property type="entry name" value="HTH_LYSR"/>
    <property type="match status" value="1"/>
</dbReference>
<evidence type="ECO:0000259" key="5">
    <source>
        <dbReference type="PROSITE" id="PS50931"/>
    </source>
</evidence>
<keyword evidence="3" id="KW-0238">DNA-binding</keyword>
<dbReference type="InterPro" id="IPR036390">
    <property type="entry name" value="WH_DNA-bd_sf"/>
</dbReference>
<accession>A0ABT9G7J2</accession>
<comment type="caution">
    <text evidence="6">The sequence shown here is derived from an EMBL/GenBank/DDBJ whole genome shotgun (WGS) entry which is preliminary data.</text>
</comment>
<dbReference type="EMBL" id="JAUZEE010000012">
    <property type="protein sequence ID" value="MDP4302472.1"/>
    <property type="molecule type" value="Genomic_DNA"/>
</dbReference>
<keyword evidence="7" id="KW-1185">Reference proteome</keyword>
<sequence length="311" mass="32965">MNEPALPPLADLRFPSIDALRAFDAAARLGSFERAADELAITASAVSKRIATLEDLLGAALLARGGRSLTLTALGKEYLGQVRAALGLLAAVPLHQRARQRLRTLRVSAPPTFARHVLVPALPGYTAGHPEVEIEVVLSIPFLQDSGSVESDVEVRHGPPGSPGMALLMDEAVLPAACPALIARHGRPRLPADLAGWPLLRTPVEPWQPWFRAAGLDWPEPSDGPRLVDLGLTLEAALARQGVALVRPSLARGWLRSGDLRALFDLPAQPAQQYQVRVRPGDLAAAAFADWLATVCDTAVAEGRAALSGPA</sequence>
<reference evidence="6 7" key="1">
    <citation type="submission" date="2023-08" db="EMBL/GenBank/DDBJ databases">
        <authorList>
            <person name="Roldan D.M."/>
            <person name="Menes R.J."/>
        </authorList>
    </citation>
    <scope>NUCLEOTIDE SEQUENCE [LARGE SCALE GENOMIC DNA]</scope>
    <source>
        <strain evidence="6 7">CCM 2812</strain>
    </source>
</reference>
<proteinExistence type="inferred from homology"/>
<dbReference type="SUPFAM" id="SSF46785">
    <property type="entry name" value="Winged helix' DNA-binding domain"/>
    <property type="match status" value="1"/>
</dbReference>
<dbReference type="Pfam" id="PF03466">
    <property type="entry name" value="LysR_substrate"/>
    <property type="match status" value="1"/>
</dbReference>
<gene>
    <name evidence="6" type="ORF">Q8X39_17680</name>
</gene>
<evidence type="ECO:0000256" key="2">
    <source>
        <dbReference type="ARBA" id="ARBA00023015"/>
    </source>
</evidence>
<name>A0ABT9G7J2_LEPDI</name>
<organism evidence="6 7">
    <name type="scientific">Leptothrix discophora</name>
    <dbReference type="NCBI Taxonomy" id="89"/>
    <lineage>
        <taxon>Bacteria</taxon>
        <taxon>Pseudomonadati</taxon>
        <taxon>Pseudomonadota</taxon>
        <taxon>Betaproteobacteria</taxon>
        <taxon>Burkholderiales</taxon>
        <taxon>Sphaerotilaceae</taxon>
        <taxon>Leptothrix</taxon>
    </lineage>
</organism>
<evidence type="ECO:0000313" key="6">
    <source>
        <dbReference type="EMBL" id="MDP4302472.1"/>
    </source>
</evidence>
<dbReference type="Pfam" id="PF00126">
    <property type="entry name" value="HTH_1"/>
    <property type="match status" value="1"/>
</dbReference>
<evidence type="ECO:0000256" key="3">
    <source>
        <dbReference type="ARBA" id="ARBA00023125"/>
    </source>
</evidence>
<evidence type="ECO:0000256" key="4">
    <source>
        <dbReference type="ARBA" id="ARBA00023163"/>
    </source>
</evidence>
<dbReference type="Gene3D" id="3.40.190.10">
    <property type="entry name" value="Periplasmic binding protein-like II"/>
    <property type="match status" value="2"/>
</dbReference>
<keyword evidence="4" id="KW-0804">Transcription</keyword>
<dbReference type="PANTHER" id="PTHR30537:SF79">
    <property type="entry name" value="TRANSCRIPTIONAL REGULATOR-RELATED"/>
    <property type="match status" value="1"/>
</dbReference>
<dbReference type="InterPro" id="IPR036388">
    <property type="entry name" value="WH-like_DNA-bd_sf"/>
</dbReference>
<dbReference type="PANTHER" id="PTHR30537">
    <property type="entry name" value="HTH-TYPE TRANSCRIPTIONAL REGULATOR"/>
    <property type="match status" value="1"/>
</dbReference>
<dbReference type="InterPro" id="IPR058163">
    <property type="entry name" value="LysR-type_TF_proteobact-type"/>
</dbReference>
<dbReference type="SUPFAM" id="SSF53850">
    <property type="entry name" value="Periplasmic binding protein-like II"/>
    <property type="match status" value="1"/>
</dbReference>
<evidence type="ECO:0000313" key="7">
    <source>
        <dbReference type="Proteomes" id="UP001235760"/>
    </source>
</evidence>
<dbReference type="InterPro" id="IPR000847">
    <property type="entry name" value="LysR_HTH_N"/>
</dbReference>
<evidence type="ECO:0000256" key="1">
    <source>
        <dbReference type="ARBA" id="ARBA00009437"/>
    </source>
</evidence>
<dbReference type="RefSeq" id="WP_305751014.1">
    <property type="nucleotide sequence ID" value="NZ_JAUZEE010000012.1"/>
</dbReference>
<protein>
    <submittedName>
        <fullName evidence="6">LysR substrate-binding domain-containing protein</fullName>
    </submittedName>
</protein>
<comment type="similarity">
    <text evidence="1">Belongs to the LysR transcriptional regulatory family.</text>
</comment>
<keyword evidence="2" id="KW-0805">Transcription regulation</keyword>
<dbReference type="InterPro" id="IPR005119">
    <property type="entry name" value="LysR_subst-bd"/>
</dbReference>
<dbReference type="Gene3D" id="1.10.10.10">
    <property type="entry name" value="Winged helix-like DNA-binding domain superfamily/Winged helix DNA-binding domain"/>
    <property type="match status" value="1"/>
</dbReference>